<evidence type="ECO:0000313" key="2">
    <source>
        <dbReference type="EMBL" id="RQH01266.1"/>
    </source>
</evidence>
<reference evidence="2 3" key="1">
    <citation type="submission" date="2018-10" db="EMBL/GenBank/DDBJ databases">
        <title>Natrarchaeobius chitinivorans gen. nov., sp. nov., and Natrarchaeobius haloalkaliphilus sp. nov., alkaliphilic, chitin-utilizing haloarchaea from hypersaline alkaline lakes.</title>
        <authorList>
            <person name="Sorokin D.Y."/>
            <person name="Elcheninov A.G."/>
            <person name="Kostrikina N.A."/>
            <person name="Bale N.J."/>
            <person name="Sinninghe Damste J.S."/>
            <person name="Khijniak T.V."/>
            <person name="Kublanov I.V."/>
            <person name="Toshchakov S.V."/>
        </authorList>
    </citation>
    <scope>NUCLEOTIDE SEQUENCE [LARGE SCALE GENOMIC DNA]</scope>
    <source>
        <strain evidence="2 3">AArcht7</strain>
    </source>
</reference>
<dbReference type="GO" id="GO:0140359">
    <property type="term" value="F:ABC-type transporter activity"/>
    <property type="evidence" value="ECO:0007669"/>
    <property type="project" value="InterPro"/>
</dbReference>
<comment type="caution">
    <text evidence="2">The sequence shown here is derived from an EMBL/GenBank/DDBJ whole genome shotgun (WGS) entry which is preliminary data.</text>
</comment>
<dbReference type="GO" id="GO:0005886">
    <property type="term" value="C:plasma membrane"/>
    <property type="evidence" value="ECO:0007669"/>
    <property type="project" value="UniProtKB-SubCell"/>
</dbReference>
<protein>
    <recommendedName>
        <fullName evidence="4">Copper ABC transporter permease</fullName>
    </recommendedName>
</protein>
<proteinExistence type="predicted"/>
<feature type="transmembrane region" description="Helical" evidence="1">
    <location>
        <begin position="133"/>
        <end position="158"/>
    </location>
</feature>
<accession>A0A3N6PPW6</accession>
<evidence type="ECO:0000256" key="1">
    <source>
        <dbReference type="SAM" id="Phobius"/>
    </source>
</evidence>
<dbReference type="AlphaFoldDB" id="A0A3N6PPW6"/>
<name>A0A3N6PPW6_NATCH</name>
<keyword evidence="3" id="KW-1185">Reference proteome</keyword>
<keyword evidence="1" id="KW-0812">Transmembrane</keyword>
<organism evidence="2 3">
    <name type="scientific">Natrarchaeobius chitinivorans</name>
    <dbReference type="NCBI Taxonomy" id="1679083"/>
    <lineage>
        <taxon>Archaea</taxon>
        <taxon>Methanobacteriati</taxon>
        <taxon>Methanobacteriota</taxon>
        <taxon>Stenosarchaea group</taxon>
        <taxon>Halobacteria</taxon>
        <taxon>Halobacteriales</taxon>
        <taxon>Natrialbaceae</taxon>
        <taxon>Natrarchaeobius</taxon>
    </lineage>
</organism>
<feature type="transmembrane region" description="Helical" evidence="1">
    <location>
        <begin position="165"/>
        <end position="191"/>
    </location>
</feature>
<dbReference type="Proteomes" id="UP000281431">
    <property type="component" value="Unassembled WGS sequence"/>
</dbReference>
<gene>
    <name evidence="2" type="ORF">EA472_07375</name>
</gene>
<feature type="transmembrane region" description="Helical" evidence="1">
    <location>
        <begin position="52"/>
        <end position="75"/>
    </location>
</feature>
<keyword evidence="1" id="KW-1133">Transmembrane helix</keyword>
<evidence type="ECO:0008006" key="4">
    <source>
        <dbReference type="Google" id="ProtNLM"/>
    </source>
</evidence>
<sequence length="281" mass="30002">MSATRASTRRDLARLVRSRTAWLAATLFAAVALASWIPWIGSDYLLADDRPLLLAVSGTTPWIPLFAIALGLAAIRTEREPASASDATRTDSSAVRTFGAIGARSVVLVATVAIVVALMAAFARFHAMRPLSFVGGVAAVSLFGLAWLGTTVGVASVLETKRRALAVVLGLYLLFGILWRETVVALASFVFTGQTSPDLEEPVVLASLEEPAWYAYLTRLNPFDAFEGATYYLPRVLEAILLGESTVAPHPPNLFGLGVLLAWLVGPVAIGYWSVQRSETG</sequence>
<feature type="transmembrane region" description="Helical" evidence="1">
    <location>
        <begin position="254"/>
        <end position="275"/>
    </location>
</feature>
<evidence type="ECO:0000313" key="3">
    <source>
        <dbReference type="Proteomes" id="UP000281431"/>
    </source>
</evidence>
<dbReference type="Pfam" id="PF12679">
    <property type="entry name" value="ABC2_membrane_2"/>
    <property type="match status" value="1"/>
</dbReference>
<dbReference type="EMBL" id="REFZ01000004">
    <property type="protein sequence ID" value="RQH01266.1"/>
    <property type="molecule type" value="Genomic_DNA"/>
</dbReference>
<feature type="transmembrane region" description="Helical" evidence="1">
    <location>
        <begin position="106"/>
        <end position="127"/>
    </location>
</feature>
<keyword evidence="1" id="KW-0472">Membrane</keyword>
<feature type="transmembrane region" description="Helical" evidence="1">
    <location>
        <begin position="21"/>
        <end position="40"/>
    </location>
</feature>
<dbReference type="OrthoDB" id="86287at2157"/>